<reference evidence="3 4" key="1">
    <citation type="journal article" date="2010" name="J. Bacteriol.">
        <title>Complete genome sequence of Anaplasma marginale subsp. centrale.</title>
        <authorList>
            <person name="Herndon D.R."/>
            <person name="Palmer G.H."/>
            <person name="Shkap V."/>
            <person name="Knowles D.P. Jr."/>
            <person name="Brayton K.A."/>
        </authorList>
    </citation>
    <scope>NUCLEOTIDE SEQUENCE [LARGE SCALE GENOMIC DNA]</scope>
    <source>
        <strain evidence="3 4">Israel</strain>
    </source>
</reference>
<feature type="domain" description="Enolpyruvate transferase" evidence="2">
    <location>
        <begin position="28"/>
        <end position="395"/>
    </location>
</feature>
<dbReference type="InterPro" id="IPR013792">
    <property type="entry name" value="RNA3'P_cycl/enolpyr_Trfase_a/b"/>
</dbReference>
<dbReference type="KEGG" id="acn:ACIS_01006"/>
<accession>D1ASP2</accession>
<evidence type="ECO:0000313" key="4">
    <source>
        <dbReference type="Proteomes" id="UP000000630"/>
    </source>
</evidence>
<dbReference type="PANTHER" id="PTHR21090">
    <property type="entry name" value="AROM/DEHYDROQUINATE SYNTHASE"/>
    <property type="match status" value="1"/>
</dbReference>
<dbReference type="Pfam" id="PF00275">
    <property type="entry name" value="EPSP_synthase"/>
    <property type="match status" value="1"/>
</dbReference>
<dbReference type="GO" id="GO:0009423">
    <property type="term" value="P:chorismate biosynthetic process"/>
    <property type="evidence" value="ECO:0007669"/>
    <property type="project" value="TreeGrafter"/>
</dbReference>
<dbReference type="InterPro" id="IPR036968">
    <property type="entry name" value="Enolpyruvate_Tfrase_sf"/>
</dbReference>
<organism evidence="3 4">
    <name type="scientific">Anaplasma centrale (strain Israel)</name>
    <name type="common">Anaplasma marginale subsp. centrale (strain Israel)</name>
    <dbReference type="NCBI Taxonomy" id="574556"/>
    <lineage>
        <taxon>Bacteria</taxon>
        <taxon>Pseudomonadati</taxon>
        <taxon>Pseudomonadota</taxon>
        <taxon>Alphaproteobacteria</taxon>
        <taxon>Rickettsiales</taxon>
        <taxon>Anaplasmataceae</taxon>
        <taxon>Anaplasma</taxon>
    </lineage>
</organism>
<evidence type="ECO:0000259" key="2">
    <source>
        <dbReference type="Pfam" id="PF00275"/>
    </source>
</evidence>
<evidence type="ECO:0000313" key="3">
    <source>
        <dbReference type="EMBL" id="ACZ49495.1"/>
    </source>
</evidence>
<dbReference type="Gene3D" id="3.65.10.10">
    <property type="entry name" value="Enolpyruvate transferase domain"/>
    <property type="match status" value="2"/>
</dbReference>
<proteinExistence type="predicted"/>
<name>D1ASP2_ANACI</name>
<keyword evidence="4" id="KW-1185">Reference proteome</keyword>
<dbReference type="HOGENOM" id="CLU_591403_0_0_5"/>
<dbReference type="AlphaFoldDB" id="D1ASP2"/>
<dbReference type="GO" id="GO:0003866">
    <property type="term" value="F:3-phosphoshikimate 1-carboxyvinyltransferase activity"/>
    <property type="evidence" value="ECO:0007669"/>
    <property type="project" value="UniProtKB-EC"/>
</dbReference>
<keyword evidence="1 3" id="KW-0808">Transferase</keyword>
<dbReference type="InterPro" id="IPR001986">
    <property type="entry name" value="Enolpyruvate_Tfrase_dom"/>
</dbReference>
<dbReference type="PANTHER" id="PTHR21090:SF5">
    <property type="entry name" value="PENTAFUNCTIONAL AROM POLYPEPTIDE"/>
    <property type="match status" value="1"/>
</dbReference>
<dbReference type="Proteomes" id="UP000000630">
    <property type="component" value="Chromosome"/>
</dbReference>
<dbReference type="EC" id="2.5.1.19" evidence="3"/>
<dbReference type="SUPFAM" id="SSF55205">
    <property type="entry name" value="EPT/RTPC-like"/>
    <property type="match status" value="1"/>
</dbReference>
<dbReference type="eggNOG" id="COG0128">
    <property type="taxonomic scope" value="Bacteria"/>
</dbReference>
<protein>
    <submittedName>
        <fullName evidence="3">3-phosphoshikimate 1-carboxyvinyltransferase</fullName>
        <ecNumber evidence="3">2.5.1.19</ecNumber>
    </submittedName>
</protein>
<sequence>MSNMEGHEYRLASDEFTCAYSAELGCAVIRVPGCAEASCISLLLAAQAVGVSRIFGVRKCRQVLDVVGVLDALGISVARENGCYVVEGVGVGGLAEPYREICVGYSPLVACMTIGMLAVHPFSTFLFGGYNHRISPDIAVCGDDDVSMVMEMLTSMGARFIYNGAAFPALVIGTDECVPAAPDAVIPSDAVKSAMLLSCIGVAGKSSIRAKSTLGGYTELLLKQLGARICVERTGCSTDTVIVNGQQELVAGEIYVPAPTSGVLYAVAAAVMMRGIPVLVPGILVDDVVRGVLNVFIRMGAYVALVPNRGLCDAKIRVGVLRGVKIERAELRNIAMNLPAICAVCACAVGTTTITGLSTLGNDARDELDMAATGLAKCGVKLSMGDDSLTIRGCGNAVVAGCERDGAAVSRIAAHISASIGGHASRGLMKYVKALSNFMGERGPRGVFVQDTSDEKSS</sequence>
<dbReference type="EMBL" id="CP001759">
    <property type="protein sequence ID" value="ACZ49495.1"/>
    <property type="molecule type" value="Genomic_DNA"/>
</dbReference>
<dbReference type="STRING" id="574556.ACIS_01006"/>
<gene>
    <name evidence="3" type="primary">aroA</name>
    <name evidence="3" type="ordered locus">ACIS_01006</name>
</gene>
<evidence type="ECO:0000256" key="1">
    <source>
        <dbReference type="ARBA" id="ARBA00022679"/>
    </source>
</evidence>